<dbReference type="InterPro" id="IPR004843">
    <property type="entry name" value="Calcineurin-like_PHP"/>
</dbReference>
<dbReference type="Gene3D" id="3.90.780.10">
    <property type="entry name" value="5'-Nucleotidase, C-terminal domain"/>
    <property type="match status" value="1"/>
</dbReference>
<organism evidence="6 7">
    <name type="scientific">Powellomyces hirtus</name>
    <dbReference type="NCBI Taxonomy" id="109895"/>
    <lineage>
        <taxon>Eukaryota</taxon>
        <taxon>Fungi</taxon>
        <taxon>Fungi incertae sedis</taxon>
        <taxon>Chytridiomycota</taxon>
        <taxon>Chytridiomycota incertae sedis</taxon>
        <taxon>Chytridiomycetes</taxon>
        <taxon>Spizellomycetales</taxon>
        <taxon>Powellomycetaceae</taxon>
        <taxon>Powellomyces</taxon>
    </lineage>
</organism>
<dbReference type="PRINTS" id="PR01607">
    <property type="entry name" value="APYRASEFAMLY"/>
</dbReference>
<keyword evidence="3" id="KW-0547">Nucleotide-binding</keyword>
<dbReference type="STRING" id="109895.A0A507E8C0"/>
<keyword evidence="7" id="KW-1185">Reference proteome</keyword>
<reference evidence="6 7" key="1">
    <citation type="journal article" date="2019" name="Sci. Rep.">
        <title>Comparative genomics of chytrid fungi reveal insights into the obligate biotrophic and pathogenic lifestyle of Synchytrium endobioticum.</title>
        <authorList>
            <person name="van de Vossenberg B.T.L.H."/>
            <person name="Warris S."/>
            <person name="Nguyen H.D.T."/>
            <person name="van Gent-Pelzer M.P.E."/>
            <person name="Joly D.L."/>
            <person name="van de Geest H.C."/>
            <person name="Bonants P.J.M."/>
            <person name="Smith D.S."/>
            <person name="Levesque C.A."/>
            <person name="van der Lee T.A.J."/>
        </authorList>
    </citation>
    <scope>NUCLEOTIDE SEQUENCE [LARGE SCALE GENOMIC DNA]</scope>
    <source>
        <strain evidence="6 7">CBS 809.83</strain>
    </source>
</reference>
<dbReference type="PANTHER" id="PTHR11575:SF41">
    <property type="entry name" value="PUTATIVE (AFU_ORTHOLOGUE AFUA_1G01160)-RELATED"/>
    <property type="match status" value="1"/>
</dbReference>
<dbReference type="InterPro" id="IPR008334">
    <property type="entry name" value="5'-Nucleotdase_C"/>
</dbReference>
<comment type="similarity">
    <text evidence="1 3">Belongs to the 5'-nucleotidase family.</text>
</comment>
<dbReference type="Pfam" id="PF00149">
    <property type="entry name" value="Metallophos"/>
    <property type="match status" value="1"/>
</dbReference>
<dbReference type="EMBL" id="QEAQ01000023">
    <property type="protein sequence ID" value="TPX59627.1"/>
    <property type="molecule type" value="Genomic_DNA"/>
</dbReference>
<comment type="caution">
    <text evidence="6">The sequence shown here is derived from an EMBL/GenBank/DDBJ whole genome shotgun (WGS) entry which is preliminary data.</text>
</comment>
<evidence type="ECO:0000256" key="1">
    <source>
        <dbReference type="ARBA" id="ARBA00006654"/>
    </source>
</evidence>
<evidence type="ECO:0000313" key="7">
    <source>
        <dbReference type="Proteomes" id="UP000318582"/>
    </source>
</evidence>
<dbReference type="SUPFAM" id="SSF56300">
    <property type="entry name" value="Metallo-dependent phosphatases"/>
    <property type="match status" value="1"/>
</dbReference>
<feature type="domain" description="5'-Nucleotidase C-terminal" evidence="5">
    <location>
        <begin position="279"/>
        <end position="426"/>
    </location>
</feature>
<keyword evidence="3" id="KW-0378">Hydrolase</keyword>
<gene>
    <name evidence="6" type="ORF">PhCBS80983_g02354</name>
</gene>
<evidence type="ECO:0000313" key="6">
    <source>
        <dbReference type="EMBL" id="TPX59627.1"/>
    </source>
</evidence>
<dbReference type="Gene3D" id="3.60.21.10">
    <property type="match status" value="1"/>
</dbReference>
<dbReference type="GO" id="GO:0000166">
    <property type="term" value="F:nucleotide binding"/>
    <property type="evidence" value="ECO:0007669"/>
    <property type="project" value="UniProtKB-KW"/>
</dbReference>
<protein>
    <submittedName>
        <fullName evidence="6">Uncharacterized protein</fullName>
    </submittedName>
</protein>
<dbReference type="InterPro" id="IPR029052">
    <property type="entry name" value="Metallo-depent_PP-like"/>
</dbReference>
<proteinExistence type="inferred from homology"/>
<evidence type="ECO:0000256" key="2">
    <source>
        <dbReference type="ARBA" id="ARBA00022729"/>
    </source>
</evidence>
<evidence type="ECO:0000259" key="4">
    <source>
        <dbReference type="Pfam" id="PF00149"/>
    </source>
</evidence>
<dbReference type="PANTHER" id="PTHR11575">
    <property type="entry name" value="5'-NUCLEOTIDASE-RELATED"/>
    <property type="match status" value="1"/>
</dbReference>
<dbReference type="InterPro" id="IPR036907">
    <property type="entry name" value="5'-Nucleotdase_C_sf"/>
</dbReference>
<dbReference type="Pfam" id="PF02872">
    <property type="entry name" value="5_nucleotid_C"/>
    <property type="match status" value="1"/>
</dbReference>
<dbReference type="GO" id="GO:0009166">
    <property type="term" value="P:nucleotide catabolic process"/>
    <property type="evidence" value="ECO:0007669"/>
    <property type="project" value="InterPro"/>
</dbReference>
<dbReference type="SUPFAM" id="SSF55816">
    <property type="entry name" value="5'-nucleotidase (syn. UDP-sugar hydrolase), C-terminal domain"/>
    <property type="match status" value="1"/>
</dbReference>
<accession>A0A507E8C0</accession>
<dbReference type="AlphaFoldDB" id="A0A507E8C0"/>
<keyword evidence="2" id="KW-0732">Signal</keyword>
<dbReference type="InterPro" id="IPR006179">
    <property type="entry name" value="5_nucleotidase/apyrase"/>
</dbReference>
<feature type="domain" description="Calcineurin-like phosphoesterase" evidence="4">
    <location>
        <begin position="5"/>
        <end position="191"/>
    </location>
</feature>
<evidence type="ECO:0000259" key="5">
    <source>
        <dbReference type="Pfam" id="PF02872"/>
    </source>
</evidence>
<sequence length="491" mass="53288">MGHSSCLPRFSEALKSAQSQFPNALTVFSGDAFSPSVEAAVLKGWHMVPILNELGVDVACYGNHDFDFGEKTAVELAAGCRFPWLMSNVVDAKGRRIADALEYLVVELEGFKVGFFALAGTDWPANCQHLPADSRIVDPVATAQKMIAYLRTEANVDFVIALTHMRLPEDLLVVGECPGMDLVLGGHDHEYSVTERPGWCSIVKSGSDFHDLSIVHMVVDVQDRSLVRVDVERQTNFTDPTYPSNKAMTAIISKVQAQMSTILDRALLYSEVDLDGRSAVGRTSETNLGNLLADLLRHYYQCDIAFVNSGSIRCNRVIPSGPVSVRDMFGALPFGNVFVTKRVIGKDLLTALENSVGDSRTDGRFLQLSGLGITVNLAYPAGQRVISAHHHPATASHPSALDPSRVYSVAMINFIADGFDGYDSLKAAEHSVNTESGVSENAMLMQVFADPGSDACEQDEGARRAREALVKRTRDGLPAVAPVVEGRIIFV</sequence>
<name>A0A507E8C0_9FUNG</name>
<dbReference type="Proteomes" id="UP000318582">
    <property type="component" value="Unassembled WGS sequence"/>
</dbReference>
<dbReference type="GO" id="GO:0016787">
    <property type="term" value="F:hydrolase activity"/>
    <property type="evidence" value="ECO:0007669"/>
    <property type="project" value="UniProtKB-KW"/>
</dbReference>
<evidence type="ECO:0000256" key="3">
    <source>
        <dbReference type="RuleBase" id="RU362119"/>
    </source>
</evidence>